<evidence type="ECO:0000313" key="2">
    <source>
        <dbReference type="Proteomes" id="UP000887574"/>
    </source>
</evidence>
<reference evidence="3" key="1">
    <citation type="submission" date="2022-11" db="UniProtKB">
        <authorList>
            <consortium name="WormBaseParasite"/>
        </authorList>
    </citation>
    <scope>IDENTIFICATION</scope>
</reference>
<keyword evidence="1" id="KW-0175">Coiled coil</keyword>
<dbReference type="PROSITE" id="PS51257">
    <property type="entry name" value="PROKAR_LIPOPROTEIN"/>
    <property type="match status" value="1"/>
</dbReference>
<organism evidence="2 3">
    <name type="scientific">Ditylenchus dipsaci</name>
    <dbReference type="NCBI Taxonomy" id="166011"/>
    <lineage>
        <taxon>Eukaryota</taxon>
        <taxon>Metazoa</taxon>
        <taxon>Ecdysozoa</taxon>
        <taxon>Nematoda</taxon>
        <taxon>Chromadorea</taxon>
        <taxon>Rhabditida</taxon>
        <taxon>Tylenchina</taxon>
        <taxon>Tylenchomorpha</taxon>
        <taxon>Sphaerularioidea</taxon>
        <taxon>Anguinidae</taxon>
        <taxon>Anguininae</taxon>
        <taxon>Ditylenchus</taxon>
    </lineage>
</organism>
<sequence>MCLRLLPPHSHLHRPRILRHQTHPPGLLLGCHLLLLHLTHRTTKKQFICPQKTPDSLRLNDLLNVDTTKLQNTLDNLEQERIHLNDQIADCSKRDQDNLQKTNTLYDEIQKILHSIYYTQSTHLQHLKAKAFVDQKKIFTLESELNLVRTVAEANAQAAQQNQHLATDLDAQGDPGTLCCAQEGTH</sequence>
<keyword evidence="2" id="KW-1185">Reference proteome</keyword>
<dbReference type="AlphaFoldDB" id="A0A915EFY5"/>
<feature type="coiled-coil region" evidence="1">
    <location>
        <begin position="60"/>
        <end position="94"/>
    </location>
</feature>
<name>A0A915EFY5_9BILA</name>
<proteinExistence type="predicted"/>
<protein>
    <submittedName>
        <fullName evidence="3">Uncharacterized protein</fullName>
    </submittedName>
</protein>
<dbReference type="WBParaSite" id="jg5473">
    <property type="protein sequence ID" value="jg5473"/>
    <property type="gene ID" value="jg5473"/>
</dbReference>
<dbReference type="Proteomes" id="UP000887574">
    <property type="component" value="Unplaced"/>
</dbReference>
<evidence type="ECO:0000256" key="1">
    <source>
        <dbReference type="SAM" id="Coils"/>
    </source>
</evidence>
<evidence type="ECO:0000313" key="3">
    <source>
        <dbReference type="WBParaSite" id="jg5473"/>
    </source>
</evidence>
<accession>A0A915EFY5</accession>